<gene>
    <name evidence="3" type="ORF">K6K13_14180</name>
</gene>
<dbReference type="RefSeq" id="WP_222157589.1">
    <property type="nucleotide sequence ID" value="NZ_CP081864.1"/>
</dbReference>
<reference evidence="3 4" key="1">
    <citation type="submission" date="2021-08" db="EMBL/GenBank/DDBJ databases">
        <title>Culture and genomic analysis of Symbiopectobacterium purcellii sp. nov. gen. nov., isolated from the leafhopper Empoasca decipiens.</title>
        <authorList>
            <person name="Nadal-Jimenez P."/>
            <person name="Siozios S."/>
            <person name="Halliday N."/>
            <person name="Camara M."/>
            <person name="Hurst G.D.D."/>
        </authorList>
    </citation>
    <scope>NUCLEOTIDE SEQUENCE [LARGE SCALE GENOMIC DNA]</scope>
    <source>
        <strain evidence="3 4">SyEd1</strain>
    </source>
</reference>
<feature type="compositionally biased region" description="Low complexity" evidence="1">
    <location>
        <begin position="273"/>
        <end position="292"/>
    </location>
</feature>
<organism evidence="3 4">
    <name type="scientific">Symbiopectobacterium purcellii</name>
    <dbReference type="NCBI Taxonomy" id="2871826"/>
    <lineage>
        <taxon>Bacteria</taxon>
        <taxon>Pseudomonadati</taxon>
        <taxon>Pseudomonadota</taxon>
        <taxon>Gammaproteobacteria</taxon>
        <taxon>Enterobacterales</taxon>
        <taxon>Enterobacteriaceae</taxon>
    </lineage>
</organism>
<evidence type="ECO:0000256" key="1">
    <source>
        <dbReference type="SAM" id="MobiDB-lite"/>
    </source>
</evidence>
<proteinExistence type="predicted"/>
<feature type="transmembrane region" description="Helical" evidence="2">
    <location>
        <begin position="389"/>
        <end position="406"/>
    </location>
</feature>
<evidence type="ECO:0000256" key="2">
    <source>
        <dbReference type="SAM" id="Phobius"/>
    </source>
</evidence>
<feature type="region of interest" description="Disordered" evidence="1">
    <location>
        <begin position="1"/>
        <end position="36"/>
    </location>
</feature>
<feature type="compositionally biased region" description="Low complexity" evidence="1">
    <location>
        <begin position="20"/>
        <end position="36"/>
    </location>
</feature>
<feature type="compositionally biased region" description="Pro residues" evidence="1">
    <location>
        <begin position="9"/>
        <end position="19"/>
    </location>
</feature>
<dbReference type="EMBL" id="CP081864">
    <property type="protein sequence ID" value="QZN94467.1"/>
    <property type="molecule type" value="Genomic_DNA"/>
</dbReference>
<accession>A0ABX9AHE1</accession>
<keyword evidence="2" id="KW-0472">Membrane</keyword>
<keyword evidence="2" id="KW-0812">Transmembrane</keyword>
<keyword evidence="3" id="KW-0966">Cell projection</keyword>
<sequence>MQPVSSPGTPTPGDRPPSSPTSAIASSSSNTAAANSPLSFTQRATLDTLVVKLQALTSLSNNAIWTTLRQDIGLAPNQTLLGQHFTAAEQSLQNQLVQAQTQQSSARHPLLQRLTELLPQGNNSQRVTQFLRQEFGHTELKALTQPQLQRVLTMLQTPPDATPLNAASGRAPALATTLVQNALTNVATNAATTALLQRPLSSVEQNSLNQMVVRLSALLGEPTEKIWTSLTAMQHQPPGTPIPARHLPLLMQYLQTQTDLHHLLTTGNGRSDAPATATATPATAAGNTTQPPMTATQSTLHSLFQPALEANERQLLLDYSQNRFNAGVQTPLTQPQLNELITFLFAHRMQRAADGELTIQSLFPHPQPIANPLVAALPPVLQSVFNKPLFWPIVSVCVVIFLLWVLF</sequence>
<feature type="region of interest" description="Disordered" evidence="1">
    <location>
        <begin position="266"/>
        <end position="295"/>
    </location>
</feature>
<protein>
    <submittedName>
        <fullName evidence="3">Flagella biosynthesis regulator Flk</fullName>
    </submittedName>
</protein>
<evidence type="ECO:0000313" key="3">
    <source>
        <dbReference type="EMBL" id="QZN94467.1"/>
    </source>
</evidence>
<keyword evidence="4" id="KW-1185">Reference proteome</keyword>
<keyword evidence="3" id="KW-0282">Flagellum</keyword>
<name>A0ABX9AHE1_9ENTR</name>
<keyword evidence="3" id="KW-0969">Cilium</keyword>
<keyword evidence="2" id="KW-1133">Transmembrane helix</keyword>
<dbReference type="Proteomes" id="UP000825886">
    <property type="component" value="Chromosome"/>
</dbReference>
<evidence type="ECO:0000313" key="4">
    <source>
        <dbReference type="Proteomes" id="UP000825886"/>
    </source>
</evidence>